<reference evidence="2" key="1">
    <citation type="submission" date="2022-11" db="UniProtKB">
        <authorList>
            <consortium name="WormBaseParasite"/>
        </authorList>
    </citation>
    <scope>IDENTIFICATION</scope>
</reference>
<protein>
    <submittedName>
        <fullName evidence="2">Uncharacterized protein</fullName>
    </submittedName>
</protein>
<proteinExistence type="predicted"/>
<evidence type="ECO:0000313" key="1">
    <source>
        <dbReference type="Proteomes" id="UP000887565"/>
    </source>
</evidence>
<sequence length="61" mass="7080">MKNLENIFIPHYRAYIKCTVNNKHFRMSESKKISVRRAGKPAEGMRTEAALFNALYFCARG</sequence>
<accession>A0A915IF62</accession>
<dbReference type="AlphaFoldDB" id="A0A915IF62"/>
<dbReference type="WBParaSite" id="nRc.2.0.1.t12800-RA">
    <property type="protein sequence ID" value="nRc.2.0.1.t12800-RA"/>
    <property type="gene ID" value="nRc.2.0.1.g12800"/>
</dbReference>
<organism evidence="1 2">
    <name type="scientific">Romanomermis culicivorax</name>
    <name type="common">Nematode worm</name>
    <dbReference type="NCBI Taxonomy" id="13658"/>
    <lineage>
        <taxon>Eukaryota</taxon>
        <taxon>Metazoa</taxon>
        <taxon>Ecdysozoa</taxon>
        <taxon>Nematoda</taxon>
        <taxon>Enoplea</taxon>
        <taxon>Dorylaimia</taxon>
        <taxon>Mermithida</taxon>
        <taxon>Mermithoidea</taxon>
        <taxon>Mermithidae</taxon>
        <taxon>Romanomermis</taxon>
    </lineage>
</organism>
<dbReference type="Proteomes" id="UP000887565">
    <property type="component" value="Unplaced"/>
</dbReference>
<keyword evidence="1" id="KW-1185">Reference proteome</keyword>
<evidence type="ECO:0000313" key="2">
    <source>
        <dbReference type="WBParaSite" id="nRc.2.0.1.t12800-RA"/>
    </source>
</evidence>
<name>A0A915IF62_ROMCU</name>